<keyword evidence="6" id="KW-0067">ATP-binding</keyword>
<evidence type="ECO:0000256" key="1">
    <source>
        <dbReference type="ARBA" id="ARBA00005051"/>
    </source>
</evidence>
<name>A0AB74UBB2_9GAMM</name>
<dbReference type="SUPFAM" id="SSF55083">
    <property type="entry name" value="6-hydroxymethyl-7,8-dihydropterin pyrophosphokinase, HPPK"/>
    <property type="match status" value="1"/>
</dbReference>
<dbReference type="GO" id="GO:0005524">
    <property type="term" value="F:ATP binding"/>
    <property type="evidence" value="ECO:0007669"/>
    <property type="project" value="UniProtKB-KW"/>
</dbReference>
<dbReference type="EC" id="2.7.6.3" evidence="2"/>
<dbReference type="InterPro" id="IPR035907">
    <property type="entry name" value="Hppk_sf"/>
</dbReference>
<feature type="domain" description="7,8-dihydro-6-hydroxymethylpterin-pyrophosphokinase" evidence="8">
    <location>
        <begin position="5"/>
        <end position="133"/>
    </location>
</feature>
<keyword evidence="3 9" id="KW-0808">Transferase</keyword>
<dbReference type="GO" id="GO:0046656">
    <property type="term" value="P:folic acid biosynthetic process"/>
    <property type="evidence" value="ECO:0007669"/>
    <property type="project" value="UniProtKB-KW"/>
</dbReference>
<dbReference type="GO" id="GO:0003848">
    <property type="term" value="F:2-amino-4-hydroxy-6-hydroxymethyldihydropteridine diphosphokinase activity"/>
    <property type="evidence" value="ECO:0007669"/>
    <property type="project" value="UniProtKB-EC"/>
</dbReference>
<evidence type="ECO:0000259" key="8">
    <source>
        <dbReference type="Pfam" id="PF01288"/>
    </source>
</evidence>
<dbReference type="AlphaFoldDB" id="A0AB74UBB2"/>
<evidence type="ECO:0000256" key="5">
    <source>
        <dbReference type="ARBA" id="ARBA00022777"/>
    </source>
</evidence>
<dbReference type="NCBIfam" id="TIGR01498">
    <property type="entry name" value="folK"/>
    <property type="match status" value="1"/>
</dbReference>
<evidence type="ECO:0000256" key="6">
    <source>
        <dbReference type="ARBA" id="ARBA00022840"/>
    </source>
</evidence>
<evidence type="ECO:0000256" key="3">
    <source>
        <dbReference type="ARBA" id="ARBA00022679"/>
    </source>
</evidence>
<dbReference type="PANTHER" id="PTHR43071">
    <property type="entry name" value="2-AMINO-4-HYDROXY-6-HYDROXYMETHYLDIHYDROPTERIDINE PYROPHOSPHOKINASE"/>
    <property type="match status" value="1"/>
</dbReference>
<protein>
    <recommendedName>
        <fullName evidence="2">2-amino-4-hydroxy-6-hydroxymethyldihydropteridine diphosphokinase</fullName>
        <ecNumber evidence="2">2.7.6.3</ecNumber>
    </recommendedName>
</protein>
<proteinExistence type="predicted"/>
<evidence type="ECO:0000256" key="2">
    <source>
        <dbReference type="ARBA" id="ARBA00013253"/>
    </source>
</evidence>
<sequence length="174" mass="19022">MPLAVLGLGSSIERERHLVGALDALAALAAPATLRVSRVFESPPVGFSDPRDFYNLVVAFDTDLAPAALNARCKAIEQAHGRPAGPTKQVARTLDIDLLLWGEACGRHGDTTLPRADIERYAFVLHPLAELLPDHRHPTHGLTFAELWARFDARTQPHWAVAFTWHGRAISAPD</sequence>
<keyword evidence="5" id="KW-0418">Kinase</keyword>
<dbReference type="PANTHER" id="PTHR43071:SF2">
    <property type="entry name" value="2-AMINO-4-HYDROXY-6-HYDROXYMETHYLDIHYDROPTERIDINE PYROPHOSPHOKINASE"/>
    <property type="match status" value="1"/>
</dbReference>
<accession>A0AB74UBB2</accession>
<evidence type="ECO:0000256" key="4">
    <source>
        <dbReference type="ARBA" id="ARBA00022741"/>
    </source>
</evidence>
<keyword evidence="7" id="KW-0289">Folate biosynthesis</keyword>
<dbReference type="InterPro" id="IPR000550">
    <property type="entry name" value="Hppk"/>
</dbReference>
<gene>
    <name evidence="9" type="primary">folK</name>
    <name evidence="9" type="ORF">ABV408_16285</name>
</gene>
<evidence type="ECO:0000313" key="9">
    <source>
        <dbReference type="EMBL" id="XCJ78983.1"/>
    </source>
</evidence>
<dbReference type="EMBL" id="CP159578">
    <property type="protein sequence ID" value="XCJ78983.1"/>
    <property type="molecule type" value="Genomic_DNA"/>
</dbReference>
<reference evidence="9" key="1">
    <citation type="submission" date="2024-06" db="EMBL/GenBank/DDBJ databases">
        <title>Complete genome of Salinicola endophyticus HNIBRBA4755.</title>
        <authorList>
            <person name="Shin S.Y."/>
            <person name="Kang H."/>
            <person name="Song J."/>
        </authorList>
    </citation>
    <scope>NUCLEOTIDE SEQUENCE</scope>
    <source>
        <strain evidence="9">HNIBRBA4755</strain>
    </source>
</reference>
<comment type="pathway">
    <text evidence="1">Cofactor biosynthesis; tetrahydrofolate biosynthesis; 2-amino-4-hydroxy-6-hydroxymethyl-7,8-dihydropteridine diphosphate from 7,8-dihydroneopterin triphosphate: step 4/4.</text>
</comment>
<keyword evidence="4" id="KW-0547">Nucleotide-binding</keyword>
<dbReference type="GO" id="GO:0016301">
    <property type="term" value="F:kinase activity"/>
    <property type="evidence" value="ECO:0007669"/>
    <property type="project" value="UniProtKB-KW"/>
</dbReference>
<evidence type="ECO:0000256" key="7">
    <source>
        <dbReference type="ARBA" id="ARBA00022909"/>
    </source>
</evidence>
<dbReference type="Gene3D" id="3.30.70.560">
    <property type="entry name" value="7,8-Dihydro-6-hydroxymethylpterin-pyrophosphokinase HPPK"/>
    <property type="match status" value="1"/>
</dbReference>
<dbReference type="CDD" id="cd00483">
    <property type="entry name" value="HPPK"/>
    <property type="match status" value="1"/>
</dbReference>
<dbReference type="RefSeq" id="WP_353979933.1">
    <property type="nucleotide sequence ID" value="NZ_CP159578.1"/>
</dbReference>
<dbReference type="Pfam" id="PF01288">
    <property type="entry name" value="HPPK"/>
    <property type="match status" value="1"/>
</dbReference>
<organism evidence="9">
    <name type="scientific">Salinicola endophyticus</name>
    <dbReference type="NCBI Taxonomy" id="1949083"/>
    <lineage>
        <taxon>Bacteria</taxon>
        <taxon>Pseudomonadati</taxon>
        <taxon>Pseudomonadota</taxon>
        <taxon>Gammaproteobacteria</taxon>
        <taxon>Oceanospirillales</taxon>
        <taxon>Halomonadaceae</taxon>
        <taxon>Salinicola</taxon>
    </lineage>
</organism>